<evidence type="ECO:0008006" key="3">
    <source>
        <dbReference type="Google" id="ProtNLM"/>
    </source>
</evidence>
<dbReference type="EMBL" id="JAAZON010000540">
    <property type="protein sequence ID" value="NMC63845.1"/>
    <property type="molecule type" value="Genomic_DNA"/>
</dbReference>
<protein>
    <recommendedName>
        <fullName evidence="3">VCBS repeat-containing protein</fullName>
    </recommendedName>
</protein>
<comment type="caution">
    <text evidence="1">The sequence shown here is derived from an EMBL/GenBank/DDBJ whole genome shotgun (WGS) entry which is preliminary data.</text>
</comment>
<sequence length="444" mass="49888">MLSLFKSCSSAFCFLTIVSLCFFLVPVAVQAAKRKDLGSSSEKVETRLFRKLNLKNYGSWLVRYGDLNGDGEADILFVQVDRKRRITCLTAIEMNGRILWQQGKPNKRHYSITADAPVQIVDFYGDARNEVVLSEGGYIKVLEGETGTLIKSAPKSCIDGLFFMKSSIEKPGLDRLFCKTSHFSFSALDTDFNVLWSGLGNLGHYPLELDDQSSGIRGLLYGFGFYNLEGVKIWSLGNLGPHNDAADVGDIDNDGDVEIALASSCPGYLVSSMGQIKWKRPIKHAQHAIIGCFRKPRDQRQITFVDRQEAGTIITFDKDGKELWRSSPQGMLTMISALSGWSVQKEMESIIAFRRSLGPPVIIDGYGKVITVLPMFKRGDKELYKEQHFVQHFNAFNEESEAIFINNRNTLWIYRRRGAKSTSTPVSQSQNPRLYNASFYIGMQ</sequence>
<proteinExistence type="predicted"/>
<dbReference type="SUPFAM" id="SSF69318">
    <property type="entry name" value="Integrin alpha N-terminal domain"/>
    <property type="match status" value="1"/>
</dbReference>
<dbReference type="AlphaFoldDB" id="A0A7X9FT57"/>
<gene>
    <name evidence="1" type="ORF">GYA55_11840</name>
</gene>
<dbReference type="InterPro" id="IPR028994">
    <property type="entry name" value="Integrin_alpha_N"/>
</dbReference>
<dbReference type="Proteomes" id="UP000524246">
    <property type="component" value="Unassembled WGS sequence"/>
</dbReference>
<evidence type="ECO:0000313" key="2">
    <source>
        <dbReference type="Proteomes" id="UP000524246"/>
    </source>
</evidence>
<name>A0A7X9FT57_9DELT</name>
<evidence type="ECO:0000313" key="1">
    <source>
        <dbReference type="EMBL" id="NMC63845.1"/>
    </source>
</evidence>
<accession>A0A7X9FT57</accession>
<organism evidence="1 2">
    <name type="scientific">SAR324 cluster bacterium</name>
    <dbReference type="NCBI Taxonomy" id="2024889"/>
    <lineage>
        <taxon>Bacteria</taxon>
        <taxon>Deltaproteobacteria</taxon>
        <taxon>SAR324 cluster</taxon>
    </lineage>
</organism>
<reference evidence="1 2" key="1">
    <citation type="journal article" date="2020" name="Biotechnol. Biofuels">
        <title>New insights from the biogas microbiome by comprehensive genome-resolved metagenomics of nearly 1600 species originating from multiple anaerobic digesters.</title>
        <authorList>
            <person name="Campanaro S."/>
            <person name="Treu L."/>
            <person name="Rodriguez-R L.M."/>
            <person name="Kovalovszki A."/>
            <person name="Ziels R.M."/>
            <person name="Maus I."/>
            <person name="Zhu X."/>
            <person name="Kougias P.G."/>
            <person name="Basile A."/>
            <person name="Luo G."/>
            <person name="Schluter A."/>
            <person name="Konstantinidis K.T."/>
            <person name="Angelidaki I."/>
        </authorList>
    </citation>
    <scope>NUCLEOTIDE SEQUENCE [LARGE SCALE GENOMIC DNA]</scope>
    <source>
        <strain evidence="1">AS27yjCOA_65</strain>
    </source>
</reference>